<dbReference type="GO" id="GO:0090313">
    <property type="term" value="P:regulation of protein targeting to membrane"/>
    <property type="evidence" value="ECO:0007669"/>
    <property type="project" value="TreeGrafter"/>
</dbReference>
<dbReference type="eggNOG" id="COG2982">
    <property type="taxonomic scope" value="Bacteria"/>
</dbReference>
<evidence type="ECO:0000259" key="3">
    <source>
        <dbReference type="Pfam" id="PF05170"/>
    </source>
</evidence>
<evidence type="ECO:0000256" key="2">
    <source>
        <dbReference type="SAM" id="Phobius"/>
    </source>
</evidence>
<dbReference type="InterPro" id="IPR052894">
    <property type="entry name" value="AsmA-related"/>
</dbReference>
<keyword evidence="2" id="KW-0812">Transmembrane</keyword>
<organism evidence="4 5">
    <name type="scientific">Luminiphilus syltensis NOR5-1B</name>
    <dbReference type="NCBI Taxonomy" id="565045"/>
    <lineage>
        <taxon>Bacteria</taxon>
        <taxon>Pseudomonadati</taxon>
        <taxon>Pseudomonadota</taxon>
        <taxon>Gammaproteobacteria</taxon>
        <taxon>Cellvibrionales</taxon>
        <taxon>Halieaceae</taxon>
        <taxon>Luminiphilus</taxon>
    </lineage>
</organism>
<dbReference type="Proteomes" id="UP000004699">
    <property type="component" value="Unassembled WGS sequence"/>
</dbReference>
<keyword evidence="5" id="KW-1185">Reference proteome</keyword>
<reference evidence="5" key="1">
    <citation type="journal article" date="2013" name="BMC Microbiol.">
        <title>Taxonomy and evolution of bacteriochlorophyll a-containing members of the OM60/NOR5 clade of marine gammaproteobacteria: description of Luminiphilus syltensis gen. nov., sp. nov., reclassification of Haliea rubra as Pseudohaliea rubra gen. nov., comb. nov., and emendation of Chromatocurvus halotolerans.</title>
        <authorList>
            <person name="Spring S."/>
            <person name="Riedel T."/>
            <person name="Sproer C."/>
            <person name="Yan S."/>
            <person name="Harder J."/>
            <person name="Fuchs B.M."/>
        </authorList>
    </citation>
    <scope>NUCLEOTIDE SEQUENCE [LARGE SCALE GENOMIC DNA]</scope>
    <source>
        <strain evidence="5">NOR51-B</strain>
    </source>
</reference>
<evidence type="ECO:0000313" key="5">
    <source>
        <dbReference type="Proteomes" id="UP000004699"/>
    </source>
</evidence>
<feature type="compositionally biased region" description="Low complexity" evidence="1">
    <location>
        <begin position="338"/>
        <end position="363"/>
    </location>
</feature>
<protein>
    <submittedName>
        <fullName evidence="4">AsmA family protein</fullName>
    </submittedName>
</protein>
<dbReference type="GO" id="GO:0005886">
    <property type="term" value="C:plasma membrane"/>
    <property type="evidence" value="ECO:0007669"/>
    <property type="project" value="TreeGrafter"/>
</dbReference>
<keyword evidence="2" id="KW-0472">Membrane</keyword>
<feature type="transmembrane region" description="Helical" evidence="2">
    <location>
        <begin position="6"/>
        <end position="26"/>
    </location>
</feature>
<gene>
    <name evidence="4" type="ORF">NOR51B_213</name>
</gene>
<dbReference type="STRING" id="565045.NOR51B_213"/>
<feature type="compositionally biased region" description="Polar residues" evidence="1">
    <location>
        <begin position="317"/>
        <end position="327"/>
    </location>
</feature>
<dbReference type="PANTHER" id="PTHR30441">
    <property type="entry name" value="DUF748 DOMAIN-CONTAINING PROTEIN"/>
    <property type="match status" value="1"/>
</dbReference>
<sequence length="664" mass="69655">MLVILWIVGALIALVVVALFLLPVFIDTNELVALADEMVGEATGGELRVLGEADFSVFPRLSLNLGEATLTIPPADDTESRIEAKITQLDFGLAILPLLTGRTEVDAMNLSGVNVTITEAVATPEIPVPDDLEDLSDREWEQLGRALRKEREAKRKEMTGATVVSSGLVVAVDAVVLEDVSLTLLDSSGKETLNVAIPLFKVSDVNTEERPITIDGRARLQSPDATPINLSIDGDVRVASNLTDIKVIAVNTRLTGVLSGPIDSTLSGAVTLLPLHADFDLTTALPGGSVSGDLTFAALESPQILVSFESESLNLDQLTPPASSASGKATPVTETEADSSSESAPEGAKPSTAGSTAAASSPATPAPPVPLPVGPLRALDLDLSLGANELIAGGQTITGALLKLRVLDGIADFSQIQGVLHGGQLNTEMVINARRAEVEASIEGGLGGFQIESLLASLDQTDTARGRVDMKWEVETAGQTAQALQVGLDGDLTVEGSNVVVEKVSVQGVMCSAAALINQDQLSHDFGTETALDTVLVEVEFDDGYAEIDPVKLTTAGVSMTGEGRIVLANLDLELELGAKLYEALAEQDEACRIREGYETIKWPVSCEGNLKGDPASWCGLDTDSLAEQVIRNEAKSQLRKQTEKIGSEIGEKAGDVLKGLFGD</sequence>
<evidence type="ECO:0000313" key="4">
    <source>
        <dbReference type="EMBL" id="EED34276.1"/>
    </source>
</evidence>
<evidence type="ECO:0000256" key="1">
    <source>
        <dbReference type="SAM" id="MobiDB-lite"/>
    </source>
</evidence>
<dbReference type="RefSeq" id="WP_009019024.1">
    <property type="nucleotide sequence ID" value="NZ_DS999411.1"/>
</dbReference>
<dbReference type="AlphaFoldDB" id="B8KSX5"/>
<dbReference type="OrthoDB" id="9766390at2"/>
<keyword evidence="2" id="KW-1133">Transmembrane helix</keyword>
<feature type="domain" description="AsmA" evidence="3">
    <location>
        <begin position="4"/>
        <end position="115"/>
    </location>
</feature>
<dbReference type="PANTHER" id="PTHR30441:SF4">
    <property type="entry name" value="PROTEIN ASMA"/>
    <property type="match status" value="1"/>
</dbReference>
<accession>B8KSX5</accession>
<dbReference type="InterPro" id="IPR007844">
    <property type="entry name" value="AsmA"/>
</dbReference>
<dbReference type="HOGENOM" id="CLU_012870_0_1_6"/>
<feature type="domain" description="AsmA" evidence="3">
    <location>
        <begin position="301"/>
        <end position="548"/>
    </location>
</feature>
<dbReference type="Pfam" id="PF05170">
    <property type="entry name" value="AsmA"/>
    <property type="match status" value="2"/>
</dbReference>
<dbReference type="EMBL" id="DS999411">
    <property type="protein sequence ID" value="EED34276.1"/>
    <property type="molecule type" value="Genomic_DNA"/>
</dbReference>
<name>B8KSX5_9GAMM</name>
<proteinExistence type="predicted"/>
<feature type="region of interest" description="Disordered" evidence="1">
    <location>
        <begin position="317"/>
        <end position="371"/>
    </location>
</feature>